<dbReference type="PATRIC" id="fig|1603606.3.peg.2913"/>
<dbReference type="Pfam" id="PF01546">
    <property type="entry name" value="Peptidase_M20"/>
    <property type="match status" value="1"/>
</dbReference>
<dbReference type="InterPro" id="IPR002933">
    <property type="entry name" value="Peptidase_M20"/>
</dbReference>
<evidence type="ECO:0000256" key="4">
    <source>
        <dbReference type="ARBA" id="ARBA00022833"/>
    </source>
</evidence>
<feature type="domain" description="Peptidase M20 dimerisation" evidence="7">
    <location>
        <begin position="181"/>
        <end position="270"/>
    </location>
</feature>
<dbReference type="STRING" id="1603606.DSOUD_2682"/>
<dbReference type="KEGG" id="des:DSOUD_2682"/>
<evidence type="ECO:0000256" key="1">
    <source>
        <dbReference type="ARBA" id="ARBA00001947"/>
    </source>
</evidence>
<dbReference type="InterPro" id="IPR008007">
    <property type="entry name" value="Peptidase_M42"/>
</dbReference>
<sequence length="378" mass="39967">MINTQRLSDEFARLAAIASPSRREGAISAYLQERFRRLGGEVEMDDAGSRAGSQSGNLVVRFPACGKAAEPLMLSVHMDTVEPADGVAPVLKDGVFTSAGETVLGADDKAGIAEIIEALEVVAEQKIPRGPIEVVLTICEEVGLLGAKLLDPSLLRSRRGLALDTSGVDLAICRAPSANKLRFEISGRESHAGIAPEKGISAIVVAARAMAAMRLGRIDEQTTANIGTIHGGQATNIVPKKVVVEGEARSHDPERLVRQTAHMIACFEEAAEALALVVDGELVRPEVLCEVVSEYPVMNVPESASILVLLREASEGLGRTLEVKGAGGGSDANIFNGHGIETVILGTGMSHVHSVQESVRVDDMVRVAELLVEVIRRA</sequence>
<dbReference type="PANTHER" id="PTHR42994">
    <property type="entry name" value="PEPTIDASE T"/>
    <property type="match status" value="1"/>
</dbReference>
<dbReference type="Proteomes" id="UP000057158">
    <property type="component" value="Chromosome"/>
</dbReference>
<dbReference type="OrthoDB" id="9809784at2"/>
<dbReference type="RefSeq" id="WP_053551438.1">
    <property type="nucleotide sequence ID" value="NZ_CP010802.1"/>
</dbReference>
<evidence type="ECO:0000256" key="2">
    <source>
        <dbReference type="ARBA" id="ARBA00022723"/>
    </source>
</evidence>
<feature type="binding site" evidence="6">
    <location>
        <position position="353"/>
    </location>
    <ligand>
        <name>Zn(2+)</name>
        <dbReference type="ChEBI" id="CHEBI:29105"/>
        <label>2</label>
    </ligand>
</feature>
<dbReference type="PANTHER" id="PTHR42994:SF2">
    <property type="entry name" value="PEPTIDASE"/>
    <property type="match status" value="1"/>
</dbReference>
<dbReference type="Gene3D" id="3.40.630.10">
    <property type="entry name" value="Zn peptidases"/>
    <property type="match status" value="1"/>
</dbReference>
<dbReference type="NCBIfam" id="TIGR01883">
    <property type="entry name" value="PepT-like"/>
    <property type="match status" value="1"/>
</dbReference>
<name>A0A0M4DJU2_9BACT</name>
<keyword evidence="3" id="KW-0378">Hydrolase</keyword>
<dbReference type="SUPFAM" id="SSF55031">
    <property type="entry name" value="Bacterial exopeptidase dimerisation domain"/>
    <property type="match status" value="1"/>
</dbReference>
<keyword evidence="4" id="KW-0862">Zinc</keyword>
<evidence type="ECO:0000256" key="5">
    <source>
        <dbReference type="PIRNR" id="PIRNR001123"/>
    </source>
</evidence>
<dbReference type="Pfam" id="PF07687">
    <property type="entry name" value="M20_dimer"/>
    <property type="match status" value="1"/>
</dbReference>
<dbReference type="SUPFAM" id="SSF53187">
    <property type="entry name" value="Zn-dependent exopeptidases"/>
    <property type="match status" value="1"/>
</dbReference>
<protein>
    <submittedName>
        <fullName evidence="8">Peptidase T-like protein</fullName>
    </submittedName>
</protein>
<dbReference type="InterPro" id="IPR010162">
    <property type="entry name" value="PepT-like"/>
</dbReference>
<dbReference type="InterPro" id="IPR011650">
    <property type="entry name" value="Peptidase_M20_dimer"/>
</dbReference>
<gene>
    <name evidence="8" type="ORF">DSOUD_2682</name>
</gene>
<evidence type="ECO:0000259" key="7">
    <source>
        <dbReference type="Pfam" id="PF07687"/>
    </source>
</evidence>
<comment type="cofactor">
    <cofactor evidence="6">
        <name>a divalent metal cation</name>
        <dbReference type="ChEBI" id="CHEBI:60240"/>
    </cofactor>
    <text evidence="6">Binds 2 divalent metal cations per subunit.</text>
</comment>
<evidence type="ECO:0000256" key="6">
    <source>
        <dbReference type="PIRSR" id="PIRSR001123-2"/>
    </source>
</evidence>
<comment type="cofactor">
    <cofactor evidence="1">
        <name>Zn(2+)</name>
        <dbReference type="ChEBI" id="CHEBI:29105"/>
    </cofactor>
</comment>
<dbReference type="EMBL" id="CP010802">
    <property type="protein sequence ID" value="ALC17432.1"/>
    <property type="molecule type" value="Genomic_DNA"/>
</dbReference>
<dbReference type="GO" id="GO:0004177">
    <property type="term" value="F:aminopeptidase activity"/>
    <property type="evidence" value="ECO:0007669"/>
    <property type="project" value="UniProtKB-UniRule"/>
</dbReference>
<keyword evidence="9" id="KW-1185">Reference proteome</keyword>
<proteinExistence type="inferred from homology"/>
<dbReference type="PIRSF" id="PIRSF001123">
    <property type="entry name" value="PepA_GA"/>
    <property type="match status" value="1"/>
</dbReference>
<reference evidence="8 9" key="1">
    <citation type="submission" date="2015-07" db="EMBL/GenBank/DDBJ databases">
        <title>Isolation and Genomic Characterization of a Novel Halophilic Metal-Reducing Deltaproteobacterium from the Deep Subsurface.</title>
        <authorList>
            <person name="Badalamenti J.P."/>
            <person name="Summers Z.M."/>
            <person name="Gralnick J.A."/>
            <person name="Bond D.R."/>
        </authorList>
    </citation>
    <scope>NUCLEOTIDE SEQUENCE [LARGE SCALE GENOMIC DNA]</scope>
    <source>
        <strain evidence="8 9">WTL</strain>
    </source>
</reference>
<dbReference type="Gene3D" id="3.30.70.360">
    <property type="match status" value="1"/>
</dbReference>
<keyword evidence="2 6" id="KW-0479">Metal-binding</keyword>
<evidence type="ECO:0000313" key="9">
    <source>
        <dbReference type="Proteomes" id="UP000057158"/>
    </source>
</evidence>
<evidence type="ECO:0000313" key="8">
    <source>
        <dbReference type="EMBL" id="ALC17432.1"/>
    </source>
</evidence>
<dbReference type="InterPro" id="IPR036264">
    <property type="entry name" value="Bact_exopeptidase_dim_dom"/>
</dbReference>
<organism evidence="8 9">
    <name type="scientific">Desulfuromonas soudanensis</name>
    <dbReference type="NCBI Taxonomy" id="1603606"/>
    <lineage>
        <taxon>Bacteria</taxon>
        <taxon>Pseudomonadati</taxon>
        <taxon>Thermodesulfobacteriota</taxon>
        <taxon>Desulfuromonadia</taxon>
        <taxon>Desulfuromonadales</taxon>
        <taxon>Desulfuromonadaceae</taxon>
        <taxon>Desulfuromonas</taxon>
    </lineage>
</organism>
<dbReference type="GO" id="GO:0046872">
    <property type="term" value="F:metal ion binding"/>
    <property type="evidence" value="ECO:0007669"/>
    <property type="project" value="UniProtKB-UniRule"/>
</dbReference>
<evidence type="ECO:0000256" key="3">
    <source>
        <dbReference type="ARBA" id="ARBA00022801"/>
    </source>
</evidence>
<comment type="similarity">
    <text evidence="5">Belongs to the peptidase M42 family.</text>
</comment>
<accession>A0A0M4DJU2</accession>
<dbReference type="AlphaFoldDB" id="A0A0M4DJU2"/>